<accession>A0ABP9QTF3</accession>
<dbReference type="Proteomes" id="UP001428817">
    <property type="component" value="Unassembled WGS sequence"/>
</dbReference>
<comment type="caution">
    <text evidence="5">The sequence shown here is derived from an EMBL/GenBank/DDBJ whole genome shotgun (WGS) entry which is preliminary data.</text>
</comment>
<dbReference type="PANTHER" id="PTHR33175">
    <property type="entry name" value="DNA-BINDING PROTEIN HU"/>
    <property type="match status" value="1"/>
</dbReference>
<dbReference type="Gene3D" id="4.10.520.10">
    <property type="entry name" value="IHF-like DNA-binding proteins"/>
    <property type="match status" value="1"/>
</dbReference>
<dbReference type="InterPro" id="IPR000119">
    <property type="entry name" value="Hist_DNA-bd"/>
</dbReference>
<feature type="region of interest" description="Disordered" evidence="4">
    <location>
        <begin position="87"/>
        <end position="168"/>
    </location>
</feature>
<dbReference type="RefSeq" id="WP_185059779.1">
    <property type="nucleotide sequence ID" value="NZ_BAABJP010000037.1"/>
</dbReference>
<dbReference type="PRINTS" id="PR01727">
    <property type="entry name" value="DNABINDINGHU"/>
</dbReference>
<name>A0ABP9QTF3_9PSEU</name>
<dbReference type="Pfam" id="PF00216">
    <property type="entry name" value="Bac_DNA_binding"/>
    <property type="match status" value="1"/>
</dbReference>
<dbReference type="EMBL" id="BAABJP010000037">
    <property type="protein sequence ID" value="GAA5167025.1"/>
    <property type="molecule type" value="Genomic_DNA"/>
</dbReference>
<dbReference type="SUPFAM" id="SSF47729">
    <property type="entry name" value="IHF-like DNA-binding proteins"/>
    <property type="match status" value="1"/>
</dbReference>
<keyword evidence="2 5" id="KW-0238">DNA-binding</keyword>
<evidence type="ECO:0000313" key="6">
    <source>
        <dbReference type="Proteomes" id="UP001428817"/>
    </source>
</evidence>
<evidence type="ECO:0000256" key="2">
    <source>
        <dbReference type="ARBA" id="ARBA00023125"/>
    </source>
</evidence>
<dbReference type="PROSITE" id="PS00045">
    <property type="entry name" value="HISTONE_LIKE"/>
    <property type="match status" value="1"/>
</dbReference>
<dbReference type="InterPro" id="IPR010992">
    <property type="entry name" value="IHF-like_DNA-bd_dom_sf"/>
</dbReference>
<dbReference type="GO" id="GO:0003677">
    <property type="term" value="F:DNA binding"/>
    <property type="evidence" value="ECO:0007669"/>
    <property type="project" value="UniProtKB-KW"/>
</dbReference>
<evidence type="ECO:0000313" key="5">
    <source>
        <dbReference type="EMBL" id="GAA5167025.1"/>
    </source>
</evidence>
<dbReference type="PANTHER" id="PTHR33175:SF3">
    <property type="entry name" value="DNA-BINDING PROTEIN HU-BETA"/>
    <property type="match status" value="1"/>
</dbReference>
<comment type="similarity">
    <text evidence="3">Belongs to the bacterial histone-like protein family.</text>
</comment>
<protein>
    <submittedName>
        <fullName evidence="5">HU family DNA-binding protein</fullName>
    </submittedName>
</protein>
<evidence type="ECO:0000256" key="1">
    <source>
        <dbReference type="ARBA" id="ARBA00023067"/>
    </source>
</evidence>
<reference evidence="6" key="1">
    <citation type="journal article" date="2019" name="Int. J. Syst. Evol. Microbiol.">
        <title>The Global Catalogue of Microorganisms (GCM) 10K type strain sequencing project: providing services to taxonomists for standard genome sequencing and annotation.</title>
        <authorList>
            <consortium name="The Broad Institute Genomics Platform"/>
            <consortium name="The Broad Institute Genome Sequencing Center for Infectious Disease"/>
            <person name="Wu L."/>
            <person name="Ma J."/>
        </authorList>
    </citation>
    <scope>NUCLEOTIDE SEQUENCE [LARGE SCALE GENOMIC DNA]</scope>
    <source>
        <strain evidence="6">JCM 18303</strain>
    </source>
</reference>
<proteinExistence type="inferred from homology"/>
<keyword evidence="6" id="KW-1185">Reference proteome</keyword>
<dbReference type="InterPro" id="IPR020816">
    <property type="entry name" value="Histone-like_DNA-bd_CS"/>
</dbReference>
<dbReference type="CDD" id="cd13831">
    <property type="entry name" value="HU"/>
    <property type="match status" value="1"/>
</dbReference>
<evidence type="ECO:0000256" key="4">
    <source>
        <dbReference type="SAM" id="MobiDB-lite"/>
    </source>
</evidence>
<sequence length="168" mass="17251">MNKTELITAVARRLGTDQETAAAAVDGVLGIVMRAVGDGESVSLSGFGVFEARERPSRAGRNPRTGEVITLAARTVPVFRPGLRFRRALGGAPEPTGPTRPSGPVAGVRVIIESTPASENQARPSGKAKTAGKAAKKAKDATRGVKAGKAATPRSGTAQKRGKKGGKK</sequence>
<keyword evidence="1" id="KW-0226">DNA condensation</keyword>
<dbReference type="SMART" id="SM00411">
    <property type="entry name" value="BHL"/>
    <property type="match status" value="1"/>
</dbReference>
<evidence type="ECO:0000256" key="3">
    <source>
        <dbReference type="RuleBase" id="RU003939"/>
    </source>
</evidence>
<organism evidence="5 6">
    <name type="scientific">Pseudonocardia eucalypti</name>
    <dbReference type="NCBI Taxonomy" id="648755"/>
    <lineage>
        <taxon>Bacteria</taxon>
        <taxon>Bacillati</taxon>
        <taxon>Actinomycetota</taxon>
        <taxon>Actinomycetes</taxon>
        <taxon>Pseudonocardiales</taxon>
        <taxon>Pseudonocardiaceae</taxon>
        <taxon>Pseudonocardia</taxon>
    </lineage>
</organism>
<gene>
    <name evidence="5" type="ORF">GCM10023321_59070</name>
</gene>